<accession>A0A5N6RJ57</accession>
<reference evidence="1 2" key="1">
    <citation type="submission" date="2019-06" db="EMBL/GenBank/DDBJ databases">
        <title>A chromosomal-level reference genome of Carpinus fangiana (Coryloideae, Betulaceae).</title>
        <authorList>
            <person name="Yang X."/>
            <person name="Wang Z."/>
            <person name="Zhang L."/>
            <person name="Hao G."/>
            <person name="Liu J."/>
            <person name="Yang Y."/>
        </authorList>
    </citation>
    <scope>NUCLEOTIDE SEQUENCE [LARGE SCALE GENOMIC DNA]</scope>
    <source>
        <strain evidence="1">Cfa_2016G</strain>
        <tissue evidence="1">Leaf</tissue>
    </source>
</reference>
<keyword evidence="2" id="KW-1185">Reference proteome</keyword>
<dbReference type="EMBL" id="CM017327">
    <property type="protein sequence ID" value="KAE8099073.1"/>
    <property type="molecule type" value="Genomic_DNA"/>
</dbReference>
<evidence type="ECO:0000313" key="2">
    <source>
        <dbReference type="Proteomes" id="UP000327013"/>
    </source>
</evidence>
<dbReference type="AlphaFoldDB" id="A0A5N6RJ57"/>
<name>A0A5N6RJ57_9ROSI</name>
<gene>
    <name evidence="1" type="ORF">FH972_017083</name>
</gene>
<dbReference type="Proteomes" id="UP000327013">
    <property type="component" value="Chromosome 7"/>
</dbReference>
<evidence type="ECO:0000313" key="1">
    <source>
        <dbReference type="EMBL" id="KAE8099073.1"/>
    </source>
</evidence>
<proteinExistence type="predicted"/>
<sequence length="87" mass="9408">MEKSDLRSHYQTKSKGQKEKSYICTVVVVRPRQECGGSSSAYSGCGFLVGSRRMALSVRDSASAEARRCTVVRDSASVGWLIVDSSG</sequence>
<organism evidence="1 2">
    <name type="scientific">Carpinus fangiana</name>
    <dbReference type="NCBI Taxonomy" id="176857"/>
    <lineage>
        <taxon>Eukaryota</taxon>
        <taxon>Viridiplantae</taxon>
        <taxon>Streptophyta</taxon>
        <taxon>Embryophyta</taxon>
        <taxon>Tracheophyta</taxon>
        <taxon>Spermatophyta</taxon>
        <taxon>Magnoliopsida</taxon>
        <taxon>eudicotyledons</taxon>
        <taxon>Gunneridae</taxon>
        <taxon>Pentapetalae</taxon>
        <taxon>rosids</taxon>
        <taxon>fabids</taxon>
        <taxon>Fagales</taxon>
        <taxon>Betulaceae</taxon>
        <taxon>Carpinus</taxon>
    </lineage>
</organism>
<protein>
    <submittedName>
        <fullName evidence="1">Uncharacterized protein</fullName>
    </submittedName>
</protein>